<dbReference type="Proteomes" id="UP000319432">
    <property type="component" value="Chromosome"/>
</dbReference>
<dbReference type="AlphaFoldDB" id="A0A502H6H2"/>
<dbReference type="Gene3D" id="2.60.120.40">
    <property type="match status" value="1"/>
</dbReference>
<dbReference type="InterPro" id="IPR008983">
    <property type="entry name" value="Tumour_necrosis_fac-like_dom"/>
</dbReference>
<reference evidence="1 2" key="1">
    <citation type="submission" date="2018-11" db="EMBL/GenBank/DDBJ databases">
        <title>Phylogenetic determinants of toxin gene distribution in genomes of Brevibacillus laterosporus.</title>
        <authorList>
            <person name="Glare T.R."/>
            <person name="Durrant A."/>
            <person name="Berry C."/>
            <person name="Palma L."/>
            <person name="Ormskirk M."/>
            <person name="Cox M.O."/>
        </authorList>
    </citation>
    <scope>NUCLEOTIDE SEQUENCE [LARGE SCALE GENOMIC DNA]</scope>
    <source>
        <strain evidence="1 2">1821L</strain>
    </source>
</reference>
<dbReference type="EMBL" id="CP033464">
    <property type="protein sequence ID" value="QDX95409.1"/>
    <property type="molecule type" value="Genomic_DNA"/>
</dbReference>
<name>A0A502H6H2_BRELA</name>
<keyword evidence="2" id="KW-1185">Reference proteome</keyword>
<sequence>MSGHKCKSDEKIIYVTNDFLPQFISPTNIVPVVINLNSASNAFSIIFDPATDTITIIKSGIYLTQFSLQVSNIASPPPANPNPLLTFELLQNGGTIIPSQTSFNSNSLDTTYVTSTLLPQFFHRGDRIQLVLSAPNPLPAGTLLRIDFASITIFEID</sequence>
<organism evidence="1 2">
    <name type="scientific">Brevibacillus laterosporus</name>
    <name type="common">Bacillus laterosporus</name>
    <dbReference type="NCBI Taxonomy" id="1465"/>
    <lineage>
        <taxon>Bacteria</taxon>
        <taxon>Bacillati</taxon>
        <taxon>Bacillota</taxon>
        <taxon>Bacilli</taxon>
        <taxon>Bacillales</taxon>
        <taxon>Paenibacillaceae</taxon>
        <taxon>Brevibacillus</taxon>
    </lineage>
</organism>
<protein>
    <submittedName>
        <fullName evidence="1">Uncharacterized protein</fullName>
    </submittedName>
</protein>
<dbReference type="OrthoDB" id="2854873at2"/>
<gene>
    <name evidence="1" type="ORF">EEL30_25900</name>
</gene>
<proteinExistence type="predicted"/>
<evidence type="ECO:0000313" key="1">
    <source>
        <dbReference type="EMBL" id="QDX95409.1"/>
    </source>
</evidence>
<accession>A0A502H6H2</accession>
<evidence type="ECO:0000313" key="2">
    <source>
        <dbReference type="Proteomes" id="UP000319432"/>
    </source>
</evidence>